<dbReference type="GO" id="GO:0000160">
    <property type="term" value="P:phosphorelay signal transduction system"/>
    <property type="evidence" value="ECO:0007669"/>
    <property type="project" value="InterPro"/>
</dbReference>
<dbReference type="CDD" id="cd17546">
    <property type="entry name" value="REC_hyHK_CKI1_RcsC-like"/>
    <property type="match status" value="1"/>
</dbReference>
<dbReference type="EMBL" id="CP032382">
    <property type="protein sequence ID" value="AYB32704.1"/>
    <property type="molecule type" value="Genomic_DNA"/>
</dbReference>
<accession>A0A385SNY7</accession>
<evidence type="ECO:0000313" key="4">
    <source>
        <dbReference type="Proteomes" id="UP000266183"/>
    </source>
</evidence>
<feature type="domain" description="Response regulatory" evidence="2">
    <location>
        <begin position="40"/>
        <end position="166"/>
    </location>
</feature>
<dbReference type="PROSITE" id="PS50110">
    <property type="entry name" value="RESPONSE_REGULATORY"/>
    <property type="match status" value="1"/>
</dbReference>
<dbReference type="Pfam" id="PF00072">
    <property type="entry name" value="Response_reg"/>
    <property type="match status" value="1"/>
</dbReference>
<organism evidence="3 4">
    <name type="scientific">Chryseolinea soli</name>
    <dbReference type="NCBI Taxonomy" id="2321403"/>
    <lineage>
        <taxon>Bacteria</taxon>
        <taxon>Pseudomonadati</taxon>
        <taxon>Bacteroidota</taxon>
        <taxon>Cytophagia</taxon>
        <taxon>Cytophagales</taxon>
        <taxon>Fulvivirgaceae</taxon>
        <taxon>Chryseolinea</taxon>
    </lineage>
</organism>
<dbReference type="Gene3D" id="3.40.50.2300">
    <property type="match status" value="1"/>
</dbReference>
<dbReference type="PANTHER" id="PTHR44520:SF2">
    <property type="entry name" value="RESPONSE REGULATOR RCP1"/>
    <property type="match status" value="1"/>
</dbReference>
<gene>
    <name evidence="3" type="ORF">D4L85_19925</name>
</gene>
<proteinExistence type="predicted"/>
<protein>
    <submittedName>
        <fullName evidence="3">Response regulator</fullName>
    </submittedName>
</protein>
<keyword evidence="1" id="KW-0597">Phosphoprotein</keyword>
<reference evidence="4" key="1">
    <citation type="submission" date="2018-09" db="EMBL/GenBank/DDBJ databases">
        <title>Chryseolinea sp. KIS68-18 isolated from soil.</title>
        <authorList>
            <person name="Weon H.-Y."/>
            <person name="Kwon S.-W."/>
            <person name="Lee S.A."/>
        </authorList>
    </citation>
    <scope>NUCLEOTIDE SEQUENCE [LARGE SCALE GENOMIC DNA]</scope>
    <source>
        <strain evidence="4">KIS68-18</strain>
    </source>
</reference>
<name>A0A385SNY7_9BACT</name>
<dbReference type="PANTHER" id="PTHR44520">
    <property type="entry name" value="RESPONSE REGULATOR RCP1-RELATED"/>
    <property type="match status" value="1"/>
</dbReference>
<feature type="modified residue" description="4-aspartylphosphate" evidence="1">
    <location>
        <position position="96"/>
    </location>
</feature>
<evidence type="ECO:0000313" key="3">
    <source>
        <dbReference type="EMBL" id="AYB32704.1"/>
    </source>
</evidence>
<sequence>MPQDCNRASQRADLGGTKHTEGKRLQLHHTVMEDHQKLNLALLIDDDDVVNVLNTIMVRQTGCVESVLSIQSAEKALETLSAFQREKKWPSLIFVDINMPGMDGWQFIDQFRESFSTHKQKCIICMLSSSLDPRDKQKAAQSDMVDHYASKPLSKEVVHTVWKKYVDFRDDLT</sequence>
<dbReference type="SMART" id="SM00448">
    <property type="entry name" value="REC"/>
    <property type="match status" value="1"/>
</dbReference>
<evidence type="ECO:0000256" key="1">
    <source>
        <dbReference type="PROSITE-ProRule" id="PRU00169"/>
    </source>
</evidence>
<dbReference type="InterPro" id="IPR001789">
    <property type="entry name" value="Sig_transdc_resp-reg_receiver"/>
</dbReference>
<dbReference type="SUPFAM" id="SSF52172">
    <property type="entry name" value="CheY-like"/>
    <property type="match status" value="1"/>
</dbReference>
<dbReference type="KEGG" id="chk:D4L85_19925"/>
<keyword evidence="4" id="KW-1185">Reference proteome</keyword>
<dbReference type="InterPro" id="IPR011006">
    <property type="entry name" value="CheY-like_superfamily"/>
</dbReference>
<dbReference type="InterPro" id="IPR052893">
    <property type="entry name" value="TCS_response_regulator"/>
</dbReference>
<evidence type="ECO:0000259" key="2">
    <source>
        <dbReference type="PROSITE" id="PS50110"/>
    </source>
</evidence>
<dbReference type="Proteomes" id="UP000266183">
    <property type="component" value="Chromosome"/>
</dbReference>
<dbReference type="AlphaFoldDB" id="A0A385SNY7"/>